<dbReference type="RefSeq" id="XP_007863357.1">
    <property type="nucleotide sequence ID" value="XM_007865166.1"/>
</dbReference>
<organism evidence="2 3">
    <name type="scientific">Gloeophyllum trabeum (strain ATCC 11539 / FP-39264 / Madison 617)</name>
    <name type="common">Brown rot fungus</name>
    <dbReference type="NCBI Taxonomy" id="670483"/>
    <lineage>
        <taxon>Eukaryota</taxon>
        <taxon>Fungi</taxon>
        <taxon>Dikarya</taxon>
        <taxon>Basidiomycota</taxon>
        <taxon>Agaricomycotina</taxon>
        <taxon>Agaricomycetes</taxon>
        <taxon>Gloeophyllales</taxon>
        <taxon>Gloeophyllaceae</taxon>
        <taxon>Gloeophyllum</taxon>
    </lineage>
</organism>
<evidence type="ECO:0000313" key="3">
    <source>
        <dbReference type="Proteomes" id="UP000030669"/>
    </source>
</evidence>
<dbReference type="OrthoDB" id="3248555at2759"/>
<accession>S7QFZ2</accession>
<feature type="signal peptide" evidence="1">
    <location>
        <begin position="1"/>
        <end position="20"/>
    </location>
</feature>
<evidence type="ECO:0008006" key="4">
    <source>
        <dbReference type="Google" id="ProtNLM"/>
    </source>
</evidence>
<gene>
    <name evidence="2" type="ORF">GLOTRDRAFT_126562</name>
</gene>
<feature type="chain" id="PRO_5004556102" description="Ricin B lectin domain-containing protein" evidence="1">
    <location>
        <begin position="21"/>
        <end position="194"/>
    </location>
</feature>
<reference evidence="2 3" key="1">
    <citation type="journal article" date="2012" name="Science">
        <title>The Paleozoic origin of enzymatic lignin decomposition reconstructed from 31 fungal genomes.</title>
        <authorList>
            <person name="Floudas D."/>
            <person name="Binder M."/>
            <person name="Riley R."/>
            <person name="Barry K."/>
            <person name="Blanchette R.A."/>
            <person name="Henrissat B."/>
            <person name="Martinez A.T."/>
            <person name="Otillar R."/>
            <person name="Spatafora J.W."/>
            <person name="Yadav J.S."/>
            <person name="Aerts A."/>
            <person name="Benoit I."/>
            <person name="Boyd A."/>
            <person name="Carlson A."/>
            <person name="Copeland A."/>
            <person name="Coutinho P.M."/>
            <person name="de Vries R.P."/>
            <person name="Ferreira P."/>
            <person name="Findley K."/>
            <person name="Foster B."/>
            <person name="Gaskell J."/>
            <person name="Glotzer D."/>
            <person name="Gorecki P."/>
            <person name="Heitman J."/>
            <person name="Hesse C."/>
            <person name="Hori C."/>
            <person name="Igarashi K."/>
            <person name="Jurgens J.A."/>
            <person name="Kallen N."/>
            <person name="Kersten P."/>
            <person name="Kohler A."/>
            <person name="Kuees U."/>
            <person name="Kumar T.K.A."/>
            <person name="Kuo A."/>
            <person name="LaButti K."/>
            <person name="Larrondo L.F."/>
            <person name="Lindquist E."/>
            <person name="Ling A."/>
            <person name="Lombard V."/>
            <person name="Lucas S."/>
            <person name="Lundell T."/>
            <person name="Martin R."/>
            <person name="McLaughlin D.J."/>
            <person name="Morgenstern I."/>
            <person name="Morin E."/>
            <person name="Murat C."/>
            <person name="Nagy L.G."/>
            <person name="Nolan M."/>
            <person name="Ohm R.A."/>
            <person name="Patyshakuliyeva A."/>
            <person name="Rokas A."/>
            <person name="Ruiz-Duenas F.J."/>
            <person name="Sabat G."/>
            <person name="Salamov A."/>
            <person name="Samejima M."/>
            <person name="Schmutz J."/>
            <person name="Slot J.C."/>
            <person name="St John F."/>
            <person name="Stenlid J."/>
            <person name="Sun H."/>
            <person name="Sun S."/>
            <person name="Syed K."/>
            <person name="Tsang A."/>
            <person name="Wiebenga A."/>
            <person name="Young D."/>
            <person name="Pisabarro A."/>
            <person name="Eastwood D.C."/>
            <person name="Martin F."/>
            <person name="Cullen D."/>
            <person name="Grigoriev I.V."/>
            <person name="Hibbett D.S."/>
        </authorList>
    </citation>
    <scope>NUCLEOTIDE SEQUENCE [LARGE SCALE GENOMIC DNA]</scope>
    <source>
        <strain evidence="2 3">ATCC 11539</strain>
    </source>
</reference>
<dbReference type="HOGENOM" id="CLU_1447836_0_0_1"/>
<dbReference type="OMA" id="LAWFQES"/>
<dbReference type="AlphaFoldDB" id="S7QFZ2"/>
<evidence type="ECO:0000256" key="1">
    <source>
        <dbReference type="SAM" id="SignalP"/>
    </source>
</evidence>
<dbReference type="GeneID" id="19301407"/>
<protein>
    <recommendedName>
        <fullName evidence="4">Ricin B lectin domain-containing protein</fullName>
    </recommendedName>
</protein>
<sequence>MKFSTVAASAVFVFASLASAAPHMKRAQVCDLSALPGLTITTSGDSSGQIRWDLFQNSGGGIQAGTLAWFGEKQPDGPAQFRAIASTNGPNIFSFQRSTDSLQVVASGSGFQGASSGGTEFLVTCTGQCNQAAGDRSLAASGCTMQVTDGNGNGTGQCVSWPGGSVVPVEVAQCDGSSSQQVGVFASFTEPDEE</sequence>
<keyword evidence="1" id="KW-0732">Signal</keyword>
<dbReference type="EMBL" id="KB469298">
    <property type="protein sequence ID" value="EPQ58078.1"/>
    <property type="molecule type" value="Genomic_DNA"/>
</dbReference>
<dbReference type="eggNOG" id="ENOG502RCVI">
    <property type="taxonomic scope" value="Eukaryota"/>
</dbReference>
<dbReference type="KEGG" id="gtr:GLOTRDRAFT_126562"/>
<dbReference type="Proteomes" id="UP000030669">
    <property type="component" value="Unassembled WGS sequence"/>
</dbReference>
<proteinExistence type="predicted"/>
<evidence type="ECO:0000313" key="2">
    <source>
        <dbReference type="EMBL" id="EPQ58078.1"/>
    </source>
</evidence>
<keyword evidence="3" id="KW-1185">Reference proteome</keyword>
<name>S7QFZ2_GLOTA</name>